<comment type="similarity">
    <text evidence="1 6">Belongs to the methyltransferase superfamily. RsmH family.</text>
</comment>
<dbReference type="NCBIfam" id="TIGR00006">
    <property type="entry name" value="16S rRNA (cytosine(1402)-N(4))-methyltransferase RsmH"/>
    <property type="match status" value="1"/>
</dbReference>
<dbReference type="InterPro" id="IPR023397">
    <property type="entry name" value="SAM-dep_MeTrfase_MraW_recog"/>
</dbReference>
<dbReference type="RefSeq" id="WP_181860270.1">
    <property type="nucleotide sequence ID" value="NZ_QQBG01000008.1"/>
</dbReference>
<dbReference type="InterPro" id="IPR029063">
    <property type="entry name" value="SAM-dependent_MTases_sf"/>
</dbReference>
<protein>
    <recommendedName>
        <fullName evidence="6">Ribosomal RNA small subunit methyltransferase H</fullName>
        <ecNumber evidence="6">2.1.1.199</ecNumber>
    </recommendedName>
    <alternativeName>
        <fullName evidence="6">16S rRNA m(4)C1402 methyltransferase</fullName>
    </alternativeName>
    <alternativeName>
        <fullName evidence="6">rRNA (cytosine-N(4)-)-methyltransferase RsmH</fullName>
    </alternativeName>
</protein>
<feature type="binding site" evidence="6">
    <location>
        <position position="107"/>
    </location>
    <ligand>
        <name>S-adenosyl-L-methionine</name>
        <dbReference type="ChEBI" id="CHEBI:59789"/>
    </ligand>
</feature>
<organism evidence="7 8">
    <name type="scientific">Candidatus Similichlamydia laticola</name>
    <dbReference type="NCBI Taxonomy" id="2170265"/>
    <lineage>
        <taxon>Bacteria</taxon>
        <taxon>Pseudomonadati</taxon>
        <taxon>Chlamydiota</taxon>
        <taxon>Chlamydiia</taxon>
        <taxon>Parachlamydiales</taxon>
        <taxon>Candidatus Parilichlamydiaceae</taxon>
        <taxon>Candidatus Similichlamydia</taxon>
    </lineage>
</organism>
<keyword evidence="6" id="KW-0963">Cytoplasm</keyword>
<dbReference type="CDD" id="cd02440">
    <property type="entry name" value="AdoMet_MTases"/>
    <property type="match status" value="1"/>
</dbReference>
<feature type="binding site" evidence="6">
    <location>
        <begin position="33"/>
        <end position="35"/>
    </location>
    <ligand>
        <name>S-adenosyl-L-methionine</name>
        <dbReference type="ChEBI" id="CHEBI:59789"/>
    </ligand>
</feature>
<comment type="catalytic activity">
    <reaction evidence="6">
        <text>cytidine(1402) in 16S rRNA + S-adenosyl-L-methionine = N(4)-methylcytidine(1402) in 16S rRNA + S-adenosyl-L-homocysteine + H(+)</text>
        <dbReference type="Rhea" id="RHEA:42928"/>
        <dbReference type="Rhea" id="RHEA-COMP:10286"/>
        <dbReference type="Rhea" id="RHEA-COMP:10287"/>
        <dbReference type="ChEBI" id="CHEBI:15378"/>
        <dbReference type="ChEBI" id="CHEBI:57856"/>
        <dbReference type="ChEBI" id="CHEBI:59789"/>
        <dbReference type="ChEBI" id="CHEBI:74506"/>
        <dbReference type="ChEBI" id="CHEBI:82748"/>
        <dbReference type="EC" id="2.1.1.199"/>
    </reaction>
</comment>
<feature type="binding site" evidence="6">
    <location>
        <position position="100"/>
    </location>
    <ligand>
        <name>S-adenosyl-L-methionine</name>
        <dbReference type="ChEBI" id="CHEBI:59789"/>
    </ligand>
</feature>
<proteinExistence type="inferred from homology"/>
<keyword evidence="5 6" id="KW-0949">S-adenosyl-L-methionine</keyword>
<name>A0A369KAW3_9BACT</name>
<feature type="binding site" evidence="6">
    <location>
        <position position="52"/>
    </location>
    <ligand>
        <name>S-adenosyl-L-methionine</name>
        <dbReference type="ChEBI" id="CHEBI:59789"/>
    </ligand>
</feature>
<keyword evidence="2 6" id="KW-0698">rRNA processing</keyword>
<dbReference type="SUPFAM" id="SSF81799">
    <property type="entry name" value="Putative methyltransferase TM0872, insert domain"/>
    <property type="match status" value="1"/>
</dbReference>
<comment type="subcellular location">
    <subcellularLocation>
        <location evidence="6">Cytoplasm</location>
    </subcellularLocation>
</comment>
<dbReference type="InterPro" id="IPR002903">
    <property type="entry name" value="RsmH"/>
</dbReference>
<evidence type="ECO:0000256" key="6">
    <source>
        <dbReference type="HAMAP-Rule" id="MF_01007"/>
    </source>
</evidence>
<accession>A0A369KAW3</accession>
<dbReference type="Proteomes" id="UP000253816">
    <property type="component" value="Unassembled WGS sequence"/>
</dbReference>
<dbReference type="HAMAP" id="MF_01007">
    <property type="entry name" value="16SrRNA_methyltr_H"/>
    <property type="match status" value="1"/>
</dbReference>
<reference evidence="7 8" key="1">
    <citation type="submission" date="2018-07" db="EMBL/GenBank/DDBJ databases">
        <title>Comparative genomics of the Candidatus Parilichlamydiaceae reveals evidence of convergent evolution and genome reduction in the phylum Chlamydiae.</title>
        <authorList>
            <person name="Taylor-Brown A."/>
            <person name="Polkinghorne A."/>
        </authorList>
    </citation>
    <scope>NUCLEOTIDE SEQUENCE [LARGE SCALE GENOMIC DNA]</scope>
    <source>
        <strain evidence="7 8">Hat2</strain>
    </source>
</reference>
<evidence type="ECO:0000256" key="4">
    <source>
        <dbReference type="ARBA" id="ARBA00022679"/>
    </source>
</evidence>
<dbReference type="EC" id="2.1.1.199" evidence="6"/>
<feature type="binding site" evidence="6">
    <location>
        <position position="80"/>
    </location>
    <ligand>
        <name>S-adenosyl-L-methionine</name>
        <dbReference type="ChEBI" id="CHEBI:59789"/>
    </ligand>
</feature>
<keyword evidence="8" id="KW-1185">Reference proteome</keyword>
<evidence type="ECO:0000256" key="2">
    <source>
        <dbReference type="ARBA" id="ARBA00022552"/>
    </source>
</evidence>
<dbReference type="GO" id="GO:0070475">
    <property type="term" value="P:rRNA base methylation"/>
    <property type="evidence" value="ECO:0007669"/>
    <property type="project" value="UniProtKB-UniRule"/>
</dbReference>
<evidence type="ECO:0000256" key="1">
    <source>
        <dbReference type="ARBA" id="ARBA00010396"/>
    </source>
</evidence>
<evidence type="ECO:0000256" key="5">
    <source>
        <dbReference type="ARBA" id="ARBA00022691"/>
    </source>
</evidence>
<dbReference type="Gene3D" id="1.10.150.170">
    <property type="entry name" value="Putative methyltransferase TM0872, insert domain"/>
    <property type="match status" value="1"/>
</dbReference>
<dbReference type="PANTHER" id="PTHR11265:SF0">
    <property type="entry name" value="12S RRNA N4-METHYLCYTIDINE METHYLTRANSFERASE"/>
    <property type="match status" value="1"/>
</dbReference>
<dbReference type="GO" id="GO:0071424">
    <property type="term" value="F:rRNA (cytosine-N4-)-methyltransferase activity"/>
    <property type="evidence" value="ECO:0007669"/>
    <property type="project" value="UniProtKB-UniRule"/>
</dbReference>
<gene>
    <name evidence="6" type="primary">rsmH</name>
    <name evidence="7" type="ORF">HAT2_00129</name>
</gene>
<evidence type="ECO:0000313" key="8">
    <source>
        <dbReference type="Proteomes" id="UP000253816"/>
    </source>
</evidence>
<comment type="caution">
    <text evidence="7">The sequence shown here is derived from an EMBL/GenBank/DDBJ whole genome shotgun (WGS) entry which is preliminary data.</text>
</comment>
<dbReference type="EMBL" id="QQBG01000008">
    <property type="protein sequence ID" value="RDB31749.1"/>
    <property type="molecule type" value="Genomic_DNA"/>
</dbReference>
<dbReference type="PANTHER" id="PTHR11265">
    <property type="entry name" value="S-ADENOSYL-METHYLTRANSFERASE MRAW"/>
    <property type="match status" value="1"/>
</dbReference>
<evidence type="ECO:0000256" key="3">
    <source>
        <dbReference type="ARBA" id="ARBA00022603"/>
    </source>
</evidence>
<sequence length="299" mass="33970">MQQLHIPVLSEVLSSFLPQDRPFSYLDCTVGCGGHARHILRTSSVRHFVGVDRDPSALEQAQRALYSDLPELYSFIHSDFASFSEQAVKKGQSFDFLLLDLGMSSLQLDHPERGFSYRFRNAPLDMRMNPHDPLSALSILQSYSERELSDLFFRGEVPRSRQLARALCIYRKKKPIETVEHLLEAVHPVLKKNRSLHPATLLFQALRMEVNSELDQLQSTLSLLPQLLSPEGVAAILSFHSLEDRMVKHSLKNQQQKGDLAILTKKPLGASSEEKRKNKRSRSAKLRVACRLLHTKPLP</sequence>
<dbReference type="GO" id="GO:0005737">
    <property type="term" value="C:cytoplasm"/>
    <property type="evidence" value="ECO:0007669"/>
    <property type="project" value="UniProtKB-SubCell"/>
</dbReference>
<evidence type="ECO:0000313" key="7">
    <source>
        <dbReference type="EMBL" id="RDB31749.1"/>
    </source>
</evidence>
<keyword evidence="4 6" id="KW-0808">Transferase</keyword>
<keyword evidence="3 6" id="KW-0489">Methyltransferase</keyword>
<comment type="function">
    <text evidence="6">Specifically methylates the N4 position of cytidine in position 1402 (C1402) of 16S rRNA.</text>
</comment>
<dbReference type="Gene3D" id="3.40.50.150">
    <property type="entry name" value="Vaccinia Virus protein VP39"/>
    <property type="match status" value="1"/>
</dbReference>
<dbReference type="SUPFAM" id="SSF53335">
    <property type="entry name" value="S-adenosyl-L-methionine-dependent methyltransferases"/>
    <property type="match status" value="1"/>
</dbReference>
<dbReference type="PIRSF" id="PIRSF004486">
    <property type="entry name" value="MraW"/>
    <property type="match status" value="1"/>
</dbReference>
<dbReference type="Pfam" id="PF01795">
    <property type="entry name" value="Methyltransf_5"/>
    <property type="match status" value="1"/>
</dbReference>
<dbReference type="AlphaFoldDB" id="A0A369KAW3"/>